<name>A0ABP3TQ93_9FLAO</name>
<dbReference type="Pfam" id="PF13855">
    <property type="entry name" value="LRR_8"/>
    <property type="match status" value="1"/>
</dbReference>
<dbReference type="Pfam" id="PF07635">
    <property type="entry name" value="PSCyt1"/>
    <property type="match status" value="1"/>
</dbReference>
<dbReference type="Pfam" id="PF09990">
    <property type="entry name" value="DUF2231"/>
    <property type="match status" value="1"/>
</dbReference>
<dbReference type="RefSeq" id="WP_343909716.1">
    <property type="nucleotide sequence ID" value="NZ_BAAAGE010000001.1"/>
</dbReference>
<gene>
    <name evidence="4" type="ORF">GCM10009430_02510</name>
</gene>
<keyword evidence="1" id="KW-1133">Transmembrane helix</keyword>
<dbReference type="Gene3D" id="3.80.10.10">
    <property type="entry name" value="Ribonuclease Inhibitor"/>
    <property type="match status" value="1"/>
</dbReference>
<dbReference type="SUPFAM" id="SSF52047">
    <property type="entry name" value="RNI-like"/>
    <property type="match status" value="1"/>
</dbReference>
<dbReference type="InterPro" id="IPR001611">
    <property type="entry name" value="Leu-rich_rpt"/>
</dbReference>
<dbReference type="EMBL" id="BAAAGE010000001">
    <property type="protein sequence ID" value="GAA0712268.1"/>
    <property type="molecule type" value="Genomic_DNA"/>
</dbReference>
<proteinExistence type="predicted"/>
<feature type="transmembrane region" description="Helical" evidence="1">
    <location>
        <begin position="113"/>
        <end position="134"/>
    </location>
</feature>
<feature type="transmembrane region" description="Helical" evidence="1">
    <location>
        <begin position="48"/>
        <end position="71"/>
    </location>
</feature>
<accession>A0ABP3TQ93</accession>
<comment type="caution">
    <text evidence="4">The sequence shown here is derived from an EMBL/GenBank/DDBJ whole genome shotgun (WGS) entry which is preliminary data.</text>
</comment>
<dbReference type="Proteomes" id="UP001501758">
    <property type="component" value="Unassembled WGS sequence"/>
</dbReference>
<evidence type="ECO:0000313" key="5">
    <source>
        <dbReference type="Proteomes" id="UP001501758"/>
    </source>
</evidence>
<evidence type="ECO:0000259" key="3">
    <source>
        <dbReference type="Pfam" id="PF09990"/>
    </source>
</evidence>
<evidence type="ECO:0000256" key="1">
    <source>
        <dbReference type="SAM" id="Phobius"/>
    </source>
</evidence>
<sequence>MNEVSDFVLFLGRFHPLVVHLPIGFLFFACILEIAAKYQKKELLKEAIPLALFLGGFSAIVACILGYMLSLSGEYEGEALDKHFWFGIATTVIAILAWMLKTKRIKYITKESVRLNIATLTFIVLLLSITGHYGGNLTHGSDYLTAYLPFGKKEKKEVPKINSIEEAQLFAHVVHPILDNKCLSCHNNSKKKGGLSLADQVSILKGGKNDVALIAGNSEQSELIKRVHLDPDDKEFMPPEGKTPLTEEEIKIIEYWIDNGQADFKATVGTIDTSEEIKKLLIEQLHLDNDHSVRSTMSVASPVSEEVIASLLQKGVNMREIVSESNRYDVSMLPKNSKEFEVKVVKEILEELSKIKDNIVWLSLPSQGITDTHLEIIGSFKGLQKLALQKNNISDTGIQHLTSLEQLESLNLHSNSSITNKSIQQLSKFKKLEKIYLWNTSVKKEDSMNKKVIL</sequence>
<organism evidence="4 5">
    <name type="scientific">Aquimarina litoralis</name>
    <dbReference type="NCBI Taxonomy" id="584605"/>
    <lineage>
        <taxon>Bacteria</taxon>
        <taxon>Pseudomonadati</taxon>
        <taxon>Bacteroidota</taxon>
        <taxon>Flavobacteriia</taxon>
        <taxon>Flavobacteriales</taxon>
        <taxon>Flavobacteriaceae</taxon>
        <taxon>Aquimarina</taxon>
    </lineage>
</organism>
<keyword evidence="1" id="KW-0472">Membrane</keyword>
<evidence type="ECO:0000313" key="4">
    <source>
        <dbReference type="EMBL" id="GAA0712268.1"/>
    </source>
</evidence>
<feature type="domain" description="Cytochrome C Planctomycete-type" evidence="2">
    <location>
        <begin position="182"/>
        <end position="241"/>
    </location>
</feature>
<reference evidence="5" key="1">
    <citation type="journal article" date="2019" name="Int. J. Syst. Evol. Microbiol.">
        <title>The Global Catalogue of Microorganisms (GCM) 10K type strain sequencing project: providing services to taxonomists for standard genome sequencing and annotation.</title>
        <authorList>
            <consortium name="The Broad Institute Genomics Platform"/>
            <consortium name="The Broad Institute Genome Sequencing Center for Infectious Disease"/>
            <person name="Wu L."/>
            <person name="Ma J."/>
        </authorList>
    </citation>
    <scope>NUCLEOTIDE SEQUENCE [LARGE SCALE GENOMIC DNA]</scope>
    <source>
        <strain evidence="5">JCM 15974</strain>
    </source>
</reference>
<dbReference type="PANTHER" id="PTHR35889">
    <property type="entry name" value="CYCLOINULO-OLIGOSACCHARIDE FRUCTANOTRANSFERASE-RELATED"/>
    <property type="match status" value="1"/>
</dbReference>
<feature type="transmembrane region" description="Helical" evidence="1">
    <location>
        <begin position="17"/>
        <end position="36"/>
    </location>
</feature>
<dbReference type="InterPro" id="IPR011429">
    <property type="entry name" value="Cyt_c_Planctomycete-type"/>
</dbReference>
<dbReference type="PANTHER" id="PTHR35889:SF3">
    <property type="entry name" value="F-BOX DOMAIN-CONTAINING PROTEIN"/>
    <property type="match status" value="1"/>
</dbReference>
<feature type="transmembrane region" description="Helical" evidence="1">
    <location>
        <begin position="83"/>
        <end position="101"/>
    </location>
</feature>
<keyword evidence="5" id="KW-1185">Reference proteome</keyword>
<dbReference type="InterPro" id="IPR032675">
    <property type="entry name" value="LRR_dom_sf"/>
</dbReference>
<protein>
    <submittedName>
        <fullName evidence="4">Ribonuclease inhibitor</fullName>
    </submittedName>
</protein>
<keyword evidence="1" id="KW-0812">Transmembrane</keyword>
<feature type="domain" description="DUF2231" evidence="3">
    <location>
        <begin position="14"/>
        <end position="138"/>
    </location>
</feature>
<dbReference type="InterPro" id="IPR019251">
    <property type="entry name" value="DUF2231_TM"/>
</dbReference>
<evidence type="ECO:0000259" key="2">
    <source>
        <dbReference type="Pfam" id="PF07635"/>
    </source>
</evidence>